<dbReference type="AlphaFoldDB" id="E6PQL0"/>
<name>E6PQL0_9ZZZZ</name>
<evidence type="ECO:0000313" key="1">
    <source>
        <dbReference type="EMBL" id="CBH97215.1"/>
    </source>
</evidence>
<organism evidence="1">
    <name type="scientific">mine drainage metagenome</name>
    <dbReference type="NCBI Taxonomy" id="410659"/>
    <lineage>
        <taxon>unclassified sequences</taxon>
        <taxon>metagenomes</taxon>
        <taxon>ecological metagenomes</taxon>
    </lineage>
</organism>
<accession>E6PQL0</accession>
<reference evidence="1" key="1">
    <citation type="submission" date="2009-10" db="EMBL/GenBank/DDBJ databases">
        <title>Diversity of trophic interactions inside an arsenic-rich microbial ecosystem.</title>
        <authorList>
            <person name="Bertin P.N."/>
            <person name="Heinrich-Salmeron A."/>
            <person name="Pelletier E."/>
            <person name="Goulhen-Chollet F."/>
            <person name="Arsene-Ploetze F."/>
            <person name="Gallien S."/>
            <person name="Calteau A."/>
            <person name="Vallenet D."/>
            <person name="Casiot C."/>
            <person name="Chane-Woon-Ming B."/>
            <person name="Giloteaux L."/>
            <person name="Barakat M."/>
            <person name="Bonnefoy V."/>
            <person name="Bruneel O."/>
            <person name="Chandler M."/>
            <person name="Cleiss J."/>
            <person name="Duran R."/>
            <person name="Elbaz-Poulichet F."/>
            <person name="Fonknechten N."/>
            <person name="Lauga B."/>
            <person name="Mornico D."/>
            <person name="Ortet P."/>
            <person name="Schaeffer C."/>
            <person name="Siguier P."/>
            <person name="Alexander Thil Smith A."/>
            <person name="Van Dorsselaer A."/>
            <person name="Weissenbach J."/>
            <person name="Medigue C."/>
            <person name="Le Paslier D."/>
        </authorList>
    </citation>
    <scope>NUCLEOTIDE SEQUENCE</scope>
</reference>
<dbReference type="EMBL" id="CABM01000042">
    <property type="protein sequence ID" value="CBH97215.1"/>
    <property type="molecule type" value="Genomic_DNA"/>
</dbReference>
<gene>
    <name evidence="1" type="ORF">CARN2_2687</name>
</gene>
<protein>
    <submittedName>
        <fullName evidence="1">Uncharacterized protein</fullName>
    </submittedName>
</protein>
<sequence>MDRGKESLAYGRGEAMHDTAPVFDRVPLLPAVVLVSGCSGPTDMMYCGPRCIGKPAIASGVPRKTRPEGNRR</sequence>
<proteinExistence type="predicted"/>
<comment type="caution">
    <text evidence="1">The sequence shown here is derived from an EMBL/GenBank/DDBJ whole genome shotgun (WGS) entry which is preliminary data.</text>
</comment>